<feature type="compositionally biased region" description="Gly residues" evidence="1">
    <location>
        <begin position="209"/>
        <end position="223"/>
    </location>
</feature>
<keyword evidence="3" id="KW-1185">Reference proteome</keyword>
<organism evidence="2 3">
    <name type="scientific">Desmophyllum pertusum</name>
    <dbReference type="NCBI Taxonomy" id="174260"/>
    <lineage>
        <taxon>Eukaryota</taxon>
        <taxon>Metazoa</taxon>
        <taxon>Cnidaria</taxon>
        <taxon>Anthozoa</taxon>
        <taxon>Hexacorallia</taxon>
        <taxon>Scleractinia</taxon>
        <taxon>Caryophylliina</taxon>
        <taxon>Caryophylliidae</taxon>
        <taxon>Desmophyllum</taxon>
    </lineage>
</organism>
<evidence type="ECO:0000313" key="2">
    <source>
        <dbReference type="EMBL" id="KAJ7359011.1"/>
    </source>
</evidence>
<evidence type="ECO:0000313" key="3">
    <source>
        <dbReference type="Proteomes" id="UP001163046"/>
    </source>
</evidence>
<dbReference type="OrthoDB" id="6094685at2759"/>
<dbReference type="Proteomes" id="UP001163046">
    <property type="component" value="Unassembled WGS sequence"/>
</dbReference>
<feature type="compositionally biased region" description="Basic and acidic residues" evidence="1">
    <location>
        <begin position="174"/>
        <end position="190"/>
    </location>
</feature>
<feature type="compositionally biased region" description="Basic and acidic residues" evidence="1">
    <location>
        <begin position="127"/>
        <end position="138"/>
    </location>
</feature>
<accession>A0A9X0CK74</accession>
<feature type="compositionally biased region" description="Acidic residues" evidence="1">
    <location>
        <begin position="139"/>
        <end position="157"/>
    </location>
</feature>
<reference evidence="2" key="1">
    <citation type="submission" date="2023-01" db="EMBL/GenBank/DDBJ databases">
        <title>Genome assembly of the deep-sea coral Lophelia pertusa.</title>
        <authorList>
            <person name="Herrera S."/>
            <person name="Cordes E."/>
        </authorList>
    </citation>
    <scope>NUCLEOTIDE SEQUENCE</scope>
    <source>
        <strain evidence="2">USNM1676648</strain>
        <tissue evidence="2">Polyp</tissue>
    </source>
</reference>
<feature type="region of interest" description="Disordered" evidence="1">
    <location>
        <begin position="86"/>
        <end position="260"/>
    </location>
</feature>
<protein>
    <submittedName>
        <fullName evidence="2">Uncharacterized protein</fullName>
    </submittedName>
</protein>
<feature type="compositionally biased region" description="Basic residues" evidence="1">
    <location>
        <begin position="249"/>
        <end position="260"/>
    </location>
</feature>
<evidence type="ECO:0000256" key="1">
    <source>
        <dbReference type="SAM" id="MobiDB-lite"/>
    </source>
</evidence>
<gene>
    <name evidence="2" type="ORF">OS493_019918</name>
</gene>
<comment type="caution">
    <text evidence="2">The sequence shown here is derived from an EMBL/GenBank/DDBJ whole genome shotgun (WGS) entry which is preliminary data.</text>
</comment>
<dbReference type="AlphaFoldDB" id="A0A9X0CK74"/>
<proteinExistence type="predicted"/>
<name>A0A9X0CK74_9CNID</name>
<dbReference type="EMBL" id="MU827313">
    <property type="protein sequence ID" value="KAJ7359011.1"/>
    <property type="molecule type" value="Genomic_DNA"/>
</dbReference>
<sequence length="260" mass="28766">MRPSCIASAPTIKCRHGGGKDLSPEKWGWQKSNAGLVPLRMSKEAAPSRLLNIIRCNCGGSCEKKTCNLPQEWAELHIRLWSVQGDHVSERPASGAERKTESEDDEDVPQAAALPPYEAYSDDEQDYDRPSSPHLLHDDQDETDPIDSKEESEEDPEERQLYITQSKFLQYPKYGDDRDLHVADTSRPKEPPTTPKKTQKQPYSSPRGAGRGIATGRGTGRGRASGTAREASTRGRARGSASTALPPAAKRKLSQHIYFK</sequence>